<dbReference type="InterPro" id="IPR022800">
    <property type="entry name" value="Spt4/RpoE2_Znf"/>
</dbReference>
<dbReference type="NCBIfam" id="NF041664">
    <property type="entry name" value="RNAP_arch_Epp"/>
    <property type="match status" value="1"/>
</dbReference>
<dbReference type="AlphaFoldDB" id="X1VRH5"/>
<keyword evidence="1" id="KW-0804">Transcription</keyword>
<accession>X1VRH5</accession>
<evidence type="ECO:0000256" key="1">
    <source>
        <dbReference type="ARBA" id="ARBA00023163"/>
    </source>
</evidence>
<dbReference type="PANTHER" id="PTHR40704:SF1">
    <property type="entry name" value="TRANSCRIPTION ELONGATION FACTOR SPT4"/>
    <property type="match status" value="1"/>
</dbReference>
<dbReference type="InterPro" id="IPR038589">
    <property type="entry name" value="Spt4_dom_sf"/>
</dbReference>
<reference evidence="3" key="1">
    <citation type="journal article" date="2014" name="Front. Microbiol.">
        <title>High frequency of phylogenetically diverse reductive dehalogenase-homologous genes in deep subseafloor sedimentary metagenomes.</title>
        <authorList>
            <person name="Kawai M."/>
            <person name="Futagami T."/>
            <person name="Toyoda A."/>
            <person name="Takaki Y."/>
            <person name="Nishi S."/>
            <person name="Hori S."/>
            <person name="Arai W."/>
            <person name="Tsubouchi T."/>
            <person name="Morono Y."/>
            <person name="Uchiyama I."/>
            <person name="Ito T."/>
            <person name="Fujiyama A."/>
            <person name="Inagaki F."/>
            <person name="Takami H."/>
        </authorList>
    </citation>
    <scope>NUCLEOTIDE SEQUENCE</scope>
    <source>
        <strain evidence="3">Expedition CK06-06</strain>
    </source>
</reference>
<dbReference type="Gene3D" id="2.20.28.90">
    <property type="match status" value="1"/>
</dbReference>
<dbReference type="PANTHER" id="PTHR40704">
    <property type="entry name" value="TRANSCRIPTION ELONGATION FACTOR SPT4"/>
    <property type="match status" value="1"/>
</dbReference>
<sequence>MAKAKACKVCKKIYETGEKCPRCGAKEHTEGFKGRIYVFNPEKSEIAKKLNIKDKGNFAIKTR</sequence>
<dbReference type="EMBL" id="BARW01033657">
    <property type="protein sequence ID" value="GAJ12095.1"/>
    <property type="molecule type" value="Genomic_DNA"/>
</dbReference>
<feature type="domain" description="Spt4/RpoE2 zinc finger" evidence="2">
    <location>
        <begin position="4"/>
        <end position="63"/>
    </location>
</feature>
<dbReference type="Pfam" id="PF06093">
    <property type="entry name" value="Spt4"/>
    <property type="match status" value="1"/>
</dbReference>
<proteinExistence type="predicted"/>
<protein>
    <recommendedName>
        <fullName evidence="2">Spt4/RpoE2 zinc finger domain-containing protein</fullName>
    </recommendedName>
</protein>
<evidence type="ECO:0000313" key="3">
    <source>
        <dbReference type="EMBL" id="GAJ12095.1"/>
    </source>
</evidence>
<dbReference type="SUPFAM" id="SSF63393">
    <property type="entry name" value="RNA polymerase subunits"/>
    <property type="match status" value="1"/>
</dbReference>
<name>X1VRH5_9ZZZZ</name>
<dbReference type="GO" id="GO:0006355">
    <property type="term" value="P:regulation of DNA-templated transcription"/>
    <property type="evidence" value="ECO:0007669"/>
    <property type="project" value="InterPro"/>
</dbReference>
<evidence type="ECO:0000259" key="2">
    <source>
        <dbReference type="SMART" id="SM01389"/>
    </source>
</evidence>
<organism evidence="3">
    <name type="scientific">marine sediment metagenome</name>
    <dbReference type="NCBI Taxonomy" id="412755"/>
    <lineage>
        <taxon>unclassified sequences</taxon>
        <taxon>metagenomes</taxon>
        <taxon>ecological metagenomes</taxon>
    </lineage>
</organism>
<dbReference type="InterPro" id="IPR029040">
    <property type="entry name" value="RPABC4/Spt4"/>
</dbReference>
<gene>
    <name evidence="3" type="ORF">S12H4_52955</name>
</gene>
<dbReference type="InterPro" id="IPR007178">
    <property type="entry name" value="Spt4_arch"/>
</dbReference>
<comment type="caution">
    <text evidence="3">The sequence shown here is derived from an EMBL/GenBank/DDBJ whole genome shotgun (WGS) entry which is preliminary data.</text>
</comment>
<dbReference type="SMART" id="SM01389">
    <property type="entry name" value="Spt4"/>
    <property type="match status" value="1"/>
</dbReference>